<dbReference type="Proteomes" id="UP000246352">
    <property type="component" value="Unassembled WGS sequence"/>
</dbReference>
<evidence type="ECO:0000313" key="2">
    <source>
        <dbReference type="Proteomes" id="UP000246352"/>
    </source>
</evidence>
<dbReference type="InterPro" id="IPR016919">
    <property type="entry name" value="UCP029416_PTP"/>
</dbReference>
<sequence length="102" mass="11441">MFICGKCRHRSPTAAEIFAPLEGWETDAAGLGDDADSPLADEQIGWATHLVVMEKRQLARLRRKFSGKLAGKRIICLDVPDTYVFMQPELVELLRSRIGRIS</sequence>
<evidence type="ECO:0000313" key="1">
    <source>
        <dbReference type="EMBL" id="PWW01749.1"/>
    </source>
</evidence>
<organism evidence="1 2">
    <name type="scientific">Hoeflea marina</name>
    <dbReference type="NCBI Taxonomy" id="274592"/>
    <lineage>
        <taxon>Bacteria</taxon>
        <taxon>Pseudomonadati</taxon>
        <taxon>Pseudomonadota</taxon>
        <taxon>Alphaproteobacteria</taxon>
        <taxon>Hyphomicrobiales</taxon>
        <taxon>Rhizobiaceae</taxon>
        <taxon>Hoeflea</taxon>
    </lineage>
</organism>
<name>A0A317PND5_9HYPH</name>
<protein>
    <submittedName>
        <fullName evidence="1">Uncharacterized protein</fullName>
    </submittedName>
</protein>
<reference evidence="1 2" key="1">
    <citation type="submission" date="2018-05" db="EMBL/GenBank/DDBJ databases">
        <title>Genomic Encyclopedia of Type Strains, Phase IV (KMG-IV): sequencing the most valuable type-strain genomes for metagenomic binning, comparative biology and taxonomic classification.</title>
        <authorList>
            <person name="Goeker M."/>
        </authorList>
    </citation>
    <scope>NUCLEOTIDE SEQUENCE [LARGE SCALE GENOMIC DNA]</scope>
    <source>
        <strain evidence="1 2">DSM 16791</strain>
    </source>
</reference>
<dbReference type="AlphaFoldDB" id="A0A317PND5"/>
<keyword evidence="2" id="KW-1185">Reference proteome</keyword>
<dbReference type="PIRSF" id="PIRSF029416">
    <property type="entry name" value="UCP029416_PTP"/>
    <property type="match status" value="1"/>
</dbReference>
<accession>A0A317PND5</accession>
<dbReference type="EMBL" id="QGTR01000002">
    <property type="protein sequence ID" value="PWW01749.1"/>
    <property type="molecule type" value="Genomic_DNA"/>
</dbReference>
<comment type="caution">
    <text evidence="1">The sequence shown here is derived from an EMBL/GenBank/DDBJ whole genome shotgun (WGS) entry which is preliminary data.</text>
</comment>
<dbReference type="InterPro" id="IPR036196">
    <property type="entry name" value="Ptyr_pPase_sf"/>
</dbReference>
<dbReference type="SUPFAM" id="SSF52788">
    <property type="entry name" value="Phosphotyrosine protein phosphatases I"/>
    <property type="match status" value="1"/>
</dbReference>
<gene>
    <name evidence="1" type="ORF">DFR52_102413</name>
</gene>
<proteinExistence type="predicted"/>